<dbReference type="PANTHER" id="PTHR34501:SF2">
    <property type="entry name" value="OUTER MEMBRANE PORIN F-RELATED"/>
    <property type="match status" value="1"/>
</dbReference>
<proteinExistence type="predicted"/>
<dbReference type="RefSeq" id="WP_080173183.1">
    <property type="nucleotide sequence ID" value="NZ_AP024854.1"/>
</dbReference>
<dbReference type="EMBL" id="FUWP01000001">
    <property type="protein sequence ID" value="SJZ57132.1"/>
    <property type="molecule type" value="Genomic_DNA"/>
</dbReference>
<feature type="domain" description="Porin" evidence="5">
    <location>
        <begin position="8"/>
        <end position="305"/>
    </location>
</feature>
<evidence type="ECO:0000313" key="7">
    <source>
        <dbReference type="Proteomes" id="UP000191116"/>
    </source>
</evidence>
<evidence type="ECO:0000256" key="2">
    <source>
        <dbReference type="ARBA" id="ARBA00022729"/>
    </source>
</evidence>
<dbReference type="Proteomes" id="UP000191116">
    <property type="component" value="Unassembled WGS sequence"/>
</dbReference>
<dbReference type="GO" id="GO:0015288">
    <property type="term" value="F:porin activity"/>
    <property type="evidence" value="ECO:0007669"/>
    <property type="project" value="InterPro"/>
</dbReference>
<evidence type="ECO:0000256" key="3">
    <source>
        <dbReference type="ARBA" id="ARBA00023136"/>
    </source>
</evidence>
<evidence type="ECO:0000259" key="5">
    <source>
        <dbReference type="Pfam" id="PF13609"/>
    </source>
</evidence>
<dbReference type="InterPro" id="IPR033900">
    <property type="entry name" value="Gram_neg_porin_domain"/>
</dbReference>
<dbReference type="Pfam" id="PF13609">
    <property type="entry name" value="Porin_4"/>
    <property type="match status" value="1"/>
</dbReference>
<comment type="subcellular location">
    <subcellularLocation>
        <location evidence="1">Cell outer membrane</location>
        <topology evidence="1">Multi-pass membrane protein</topology>
    </subcellularLocation>
</comment>
<dbReference type="GO" id="GO:0009279">
    <property type="term" value="C:cell outer membrane"/>
    <property type="evidence" value="ECO:0007669"/>
    <property type="project" value="UniProtKB-SubCell"/>
</dbReference>
<dbReference type="CDD" id="cd00342">
    <property type="entry name" value="gram_neg_porins"/>
    <property type="match status" value="1"/>
</dbReference>
<dbReference type="SUPFAM" id="SSF56935">
    <property type="entry name" value="Porins"/>
    <property type="match status" value="1"/>
</dbReference>
<dbReference type="InterPro" id="IPR050298">
    <property type="entry name" value="Gram-neg_bact_OMP"/>
</dbReference>
<dbReference type="OrthoDB" id="6212428at2"/>
<evidence type="ECO:0000313" key="6">
    <source>
        <dbReference type="EMBL" id="SJZ57132.1"/>
    </source>
</evidence>
<dbReference type="PANTHER" id="PTHR34501">
    <property type="entry name" value="PROTEIN YDDL-RELATED"/>
    <property type="match status" value="1"/>
</dbReference>
<organism evidence="6 7">
    <name type="scientific">Photobacterium toruni</name>
    <dbReference type="NCBI Taxonomy" id="1935446"/>
    <lineage>
        <taxon>Bacteria</taxon>
        <taxon>Pseudomonadati</taxon>
        <taxon>Pseudomonadota</taxon>
        <taxon>Gammaproteobacteria</taxon>
        <taxon>Vibrionales</taxon>
        <taxon>Vibrionaceae</taxon>
        <taxon>Photobacterium</taxon>
    </lineage>
</organism>
<name>A0A1T4LQW5_9GAMM</name>
<gene>
    <name evidence="6" type="primary">ompL_1</name>
    <name evidence="6" type="ORF">CZ814_00392</name>
</gene>
<reference evidence="6 7" key="1">
    <citation type="submission" date="2017-02" db="EMBL/GenBank/DDBJ databases">
        <authorList>
            <person name="Peterson S.W."/>
        </authorList>
    </citation>
    <scope>NUCLEOTIDE SEQUENCE [LARGE SCALE GENOMIC DNA]</scope>
    <source>
        <strain evidence="6 7">CECT 9189</strain>
    </source>
</reference>
<evidence type="ECO:0000256" key="4">
    <source>
        <dbReference type="SAM" id="SignalP"/>
    </source>
</evidence>
<dbReference type="InterPro" id="IPR023614">
    <property type="entry name" value="Porin_dom_sf"/>
</dbReference>
<keyword evidence="2 4" id="KW-0732">Signal</keyword>
<keyword evidence="3" id="KW-0472">Membrane</keyword>
<feature type="signal peptide" evidence="4">
    <location>
        <begin position="1"/>
        <end position="21"/>
    </location>
</feature>
<feature type="chain" id="PRO_5013114885" evidence="4">
    <location>
        <begin position="22"/>
        <end position="319"/>
    </location>
</feature>
<sequence>MKNAAVVATIFTCLFTGTTTAATIYDNNNTNIELGGRAEPRFNLSKENKGDNNESNEFKDKSRARLVLKGRSLINDNEQLFAFGKYEVEISDNKNSTINTRYLYAGLDTAVGAISYGKQDSAQVLLTDYTDILSTFGGNAVDLVDGNKDKRENNLLYVGEFNNIAVATNYIAENNNNLKDSDSYGIAAQYQFPFGLNIGAGYVNGNDGANIDARQFNLAMSYQFNDIYTAATYANGKHGDTTLSSYELAAAYIFDQFTARGVYNFQQSEQNNTTTDNVNYFALEGMYKFNKSLRTYIGYKFQQLDKKDDELQVGIRYDF</sequence>
<evidence type="ECO:0000256" key="1">
    <source>
        <dbReference type="ARBA" id="ARBA00004571"/>
    </source>
</evidence>
<dbReference type="AlphaFoldDB" id="A0A1T4LQW5"/>
<accession>A0A1T4LQW5</accession>
<protein>
    <submittedName>
        <fullName evidence="6">Porin-like protein L</fullName>
    </submittedName>
</protein>
<dbReference type="Gene3D" id="2.40.160.10">
    <property type="entry name" value="Porin"/>
    <property type="match status" value="1"/>
</dbReference>